<accession>A0A6I2KZ88</accession>
<feature type="signal peptide" evidence="1">
    <location>
        <begin position="1"/>
        <end position="22"/>
    </location>
</feature>
<comment type="caution">
    <text evidence="2">The sequence shown here is derived from an EMBL/GenBank/DDBJ whole genome shotgun (WGS) entry which is preliminary data.</text>
</comment>
<keyword evidence="1" id="KW-0732">Signal</keyword>
<dbReference type="RefSeq" id="WP_154377973.1">
    <property type="nucleotide sequence ID" value="NZ_WKJK01000008.1"/>
</dbReference>
<dbReference type="Proteomes" id="UP000433309">
    <property type="component" value="Unassembled WGS sequence"/>
</dbReference>
<reference evidence="2 3" key="1">
    <citation type="submission" date="2019-11" db="EMBL/GenBank/DDBJ databases">
        <title>Novel species isolated from a subtropical stream in China.</title>
        <authorList>
            <person name="Lu H."/>
        </authorList>
    </citation>
    <scope>NUCLEOTIDE SEQUENCE [LARGE SCALE GENOMIC DNA]</scope>
    <source>
        <strain evidence="2 3">FT80W</strain>
    </source>
</reference>
<feature type="chain" id="PRO_5026288137" evidence="1">
    <location>
        <begin position="23"/>
        <end position="387"/>
    </location>
</feature>
<proteinExistence type="predicted"/>
<sequence>MKITKIISFLLGMLCFSCQAWATDVSVAGFAFAGDFQSAAQRFPRAYRLFTLRQGSENIQERYSAMVAEKAGAINNPQFHFTRAGMVNLQADRALMAALVLTGETVVTEHYGNYYKTFVNLRADTLIFDYKNQTIVRNCPVNVVLFDATTQAPSEERLSGFVDNLIRRPDEKGLISQFAQCLQRATLPGDNVRTLQVRKGEVSAEALAAFPEILRNNPATVQAMLADTLGSVLSSRLGLSMLPSSIGHTGGVMSLRLENGDDIKLTLPSGDYVFDIKLNKFAKLKTAETSVSTTYVYGAYMSLGFSEPLMNTAFIQTDLKNGEVAVLPTGQVNSDDFSAYQDAVRGLYTKFADALAQPAAAWIKTAASAKDIEAQMAVARDTLRKIK</sequence>
<protein>
    <submittedName>
        <fullName evidence="2">Uncharacterized protein</fullName>
    </submittedName>
</protein>
<evidence type="ECO:0000313" key="2">
    <source>
        <dbReference type="EMBL" id="MRW91495.1"/>
    </source>
</evidence>
<name>A0A6I2KZ88_9BURK</name>
<evidence type="ECO:0000313" key="3">
    <source>
        <dbReference type="Proteomes" id="UP000433309"/>
    </source>
</evidence>
<organism evidence="2 3">
    <name type="scientific">Duganella guangzhouensis</name>
    <dbReference type="NCBI Taxonomy" id="2666084"/>
    <lineage>
        <taxon>Bacteria</taxon>
        <taxon>Pseudomonadati</taxon>
        <taxon>Pseudomonadota</taxon>
        <taxon>Betaproteobacteria</taxon>
        <taxon>Burkholderiales</taxon>
        <taxon>Oxalobacteraceae</taxon>
        <taxon>Telluria group</taxon>
        <taxon>Duganella</taxon>
    </lineage>
</organism>
<dbReference type="EMBL" id="WKJK01000008">
    <property type="protein sequence ID" value="MRW91495.1"/>
    <property type="molecule type" value="Genomic_DNA"/>
</dbReference>
<gene>
    <name evidence="2" type="ORF">GJ699_15995</name>
</gene>
<dbReference type="AlphaFoldDB" id="A0A6I2KZ88"/>
<evidence type="ECO:0000256" key="1">
    <source>
        <dbReference type="SAM" id="SignalP"/>
    </source>
</evidence>
<keyword evidence="3" id="KW-1185">Reference proteome</keyword>